<comment type="subcellular location">
    <subcellularLocation>
        <location evidence="7">Endomembrane system</location>
        <topology evidence="7">Single-pass membrane protein</topology>
    </subcellularLocation>
    <subcellularLocation>
        <location evidence="1 8">Membrane</location>
        <topology evidence="1 8">Single-pass type I membrane protein</topology>
    </subcellularLocation>
</comment>
<dbReference type="SMART" id="SM01190">
    <property type="entry name" value="EMP24_GP25L"/>
    <property type="match status" value="1"/>
</dbReference>
<protein>
    <recommendedName>
        <fullName evidence="11">GOLD domain-containing protein</fullName>
    </recommendedName>
</protein>
<evidence type="ECO:0000256" key="3">
    <source>
        <dbReference type="ARBA" id="ARBA00022692"/>
    </source>
</evidence>
<dbReference type="EMBL" id="CATQJA010002659">
    <property type="protein sequence ID" value="CAJ0580439.1"/>
    <property type="molecule type" value="Genomic_DNA"/>
</dbReference>
<dbReference type="PROSITE" id="PS50866">
    <property type="entry name" value="GOLD"/>
    <property type="match status" value="1"/>
</dbReference>
<evidence type="ECO:0000313" key="12">
    <source>
        <dbReference type="EMBL" id="CAJ0580439.1"/>
    </source>
</evidence>
<reference evidence="12" key="1">
    <citation type="submission" date="2023-06" db="EMBL/GenBank/DDBJ databases">
        <authorList>
            <person name="Delattre M."/>
        </authorList>
    </citation>
    <scope>NUCLEOTIDE SEQUENCE</scope>
    <source>
        <strain evidence="12">AF72</strain>
    </source>
</reference>
<evidence type="ECO:0000256" key="1">
    <source>
        <dbReference type="ARBA" id="ARBA00004479"/>
    </source>
</evidence>
<evidence type="ECO:0000256" key="5">
    <source>
        <dbReference type="ARBA" id="ARBA00022989"/>
    </source>
</evidence>
<feature type="transmembrane region" description="Helical" evidence="9">
    <location>
        <begin position="193"/>
        <end position="213"/>
    </location>
</feature>
<comment type="caution">
    <text evidence="12">The sequence shown here is derived from an EMBL/GenBank/DDBJ whole genome shotgun (WGS) entry which is preliminary data.</text>
</comment>
<dbReference type="Pfam" id="PF01105">
    <property type="entry name" value="EMP24_GP25L"/>
    <property type="match status" value="1"/>
</dbReference>
<evidence type="ECO:0000256" key="6">
    <source>
        <dbReference type="ARBA" id="ARBA00023136"/>
    </source>
</evidence>
<evidence type="ECO:0000256" key="7">
    <source>
        <dbReference type="ARBA" id="ARBA00037847"/>
    </source>
</evidence>
<feature type="chain" id="PRO_5041334924" description="GOLD domain-containing protein" evidence="10">
    <location>
        <begin position="19"/>
        <end position="234"/>
    </location>
</feature>
<evidence type="ECO:0000256" key="2">
    <source>
        <dbReference type="ARBA" id="ARBA00007104"/>
    </source>
</evidence>
<sequence>MRLFACSLLVLFVSSTLGAMQEDEVGITVRVDPGKVECYFHTVQNPASGSMEVNWMVLKGGSGLDITFTLRSPSAAPLSEEVAKQHGRFNVDFSVHPLGDYVMCFDNKMSMTSEKIVSLHMYVMDKSGNYMSELNALNTDSSAHLEARLDFFEGTTMSIKSKLTRIESLQSEMRRIEFIDRGMAESTFESMNFWGIVNTIAMLTAAGVQVFLIRSILSDESTVGRVLRRAKLST</sequence>
<dbReference type="GO" id="GO:0012505">
    <property type="term" value="C:endomembrane system"/>
    <property type="evidence" value="ECO:0007669"/>
    <property type="project" value="UniProtKB-SubCell"/>
</dbReference>
<evidence type="ECO:0000256" key="8">
    <source>
        <dbReference type="RuleBase" id="RU003827"/>
    </source>
</evidence>
<dbReference type="InterPro" id="IPR009038">
    <property type="entry name" value="GOLD_dom"/>
</dbReference>
<organism evidence="12 13">
    <name type="scientific">Mesorhabditis spiculigera</name>
    <dbReference type="NCBI Taxonomy" id="96644"/>
    <lineage>
        <taxon>Eukaryota</taxon>
        <taxon>Metazoa</taxon>
        <taxon>Ecdysozoa</taxon>
        <taxon>Nematoda</taxon>
        <taxon>Chromadorea</taxon>
        <taxon>Rhabditida</taxon>
        <taxon>Rhabditina</taxon>
        <taxon>Rhabditomorpha</taxon>
        <taxon>Rhabditoidea</taxon>
        <taxon>Rhabditidae</taxon>
        <taxon>Mesorhabditinae</taxon>
        <taxon>Mesorhabditis</taxon>
    </lineage>
</organism>
<dbReference type="InterPro" id="IPR015720">
    <property type="entry name" value="Emp24-like"/>
</dbReference>
<accession>A0AA36D679</accession>
<feature type="domain" description="GOLD" evidence="11">
    <location>
        <begin position="36"/>
        <end position="123"/>
    </location>
</feature>
<dbReference type="InterPro" id="IPR036598">
    <property type="entry name" value="GOLD_dom_sf"/>
</dbReference>
<dbReference type="Proteomes" id="UP001177023">
    <property type="component" value="Unassembled WGS sequence"/>
</dbReference>
<evidence type="ECO:0000256" key="10">
    <source>
        <dbReference type="SAM" id="SignalP"/>
    </source>
</evidence>
<name>A0AA36D679_9BILA</name>
<keyword evidence="4 10" id="KW-0732">Signal</keyword>
<proteinExistence type="inferred from homology"/>
<evidence type="ECO:0000256" key="9">
    <source>
        <dbReference type="SAM" id="Phobius"/>
    </source>
</evidence>
<gene>
    <name evidence="12" type="ORF">MSPICULIGERA_LOCUS18637</name>
</gene>
<keyword evidence="5 9" id="KW-1133">Transmembrane helix</keyword>
<keyword evidence="6 9" id="KW-0472">Membrane</keyword>
<feature type="non-terminal residue" evidence="12">
    <location>
        <position position="234"/>
    </location>
</feature>
<evidence type="ECO:0000313" key="13">
    <source>
        <dbReference type="Proteomes" id="UP001177023"/>
    </source>
</evidence>
<dbReference type="GO" id="GO:0016020">
    <property type="term" value="C:membrane"/>
    <property type="evidence" value="ECO:0007669"/>
    <property type="project" value="UniProtKB-SubCell"/>
</dbReference>
<feature type="signal peptide" evidence="10">
    <location>
        <begin position="1"/>
        <end position="18"/>
    </location>
</feature>
<keyword evidence="3 8" id="KW-0812">Transmembrane</keyword>
<evidence type="ECO:0000256" key="4">
    <source>
        <dbReference type="ARBA" id="ARBA00022729"/>
    </source>
</evidence>
<evidence type="ECO:0000259" key="11">
    <source>
        <dbReference type="PROSITE" id="PS50866"/>
    </source>
</evidence>
<dbReference type="PANTHER" id="PTHR22811">
    <property type="entry name" value="TRANSMEMBRANE EMP24 DOMAIN-CONTAINING PROTEIN"/>
    <property type="match status" value="1"/>
</dbReference>
<dbReference type="SUPFAM" id="SSF101576">
    <property type="entry name" value="Supernatant protein factor (SPF), C-terminal domain"/>
    <property type="match status" value="1"/>
</dbReference>
<keyword evidence="13" id="KW-1185">Reference proteome</keyword>
<dbReference type="AlphaFoldDB" id="A0AA36D679"/>
<comment type="similarity">
    <text evidence="2 8">Belongs to the EMP24/GP25L family.</text>
</comment>